<dbReference type="PROSITE" id="PS00061">
    <property type="entry name" value="ADH_SHORT"/>
    <property type="match status" value="1"/>
</dbReference>
<dbReference type="PRINTS" id="PR00081">
    <property type="entry name" value="GDHRDH"/>
</dbReference>
<sequence length="286" mass="31205">MFGHSTSKLRGKIVWITGASSGIGEALAYELAANGVKLAISGTNVSRLEEVKRNCISLNQLKEEDVLILSFNVKDYSQHQKQFNSVITHFKTLDILVSNAGKGQRAEFANIDIDVDKEMFEINVFGLINLSRIALRYFLQNNIKGHLVVTSSIAGKSGAPNSSSYSATKHALHGYFESARIETKSKGISVTMLCPGPVVSRIAENSMGAVNCVLPIYLIIVNIIGLISAAQELLCLQILYAILITLSPLFLLCIVPWIIVFGIVNRWGPVPRPGQPSHVVVVHHNV</sequence>
<proteinExistence type="inferred from homology"/>
<dbReference type="PANTHER" id="PTHR44269">
    <property type="entry name" value="DEHYDROGENASE/REDUCTASE SDR FAMILY MEMBER 7-RELATED"/>
    <property type="match status" value="1"/>
</dbReference>
<keyword evidence="3" id="KW-1133">Transmembrane helix</keyword>
<dbReference type="InterPro" id="IPR036291">
    <property type="entry name" value="NAD(P)-bd_dom_sf"/>
</dbReference>
<dbReference type="Proteomes" id="UP000728032">
    <property type="component" value="Unassembled WGS sequence"/>
</dbReference>
<accession>A0A7R9MDZ6</accession>
<dbReference type="AlphaFoldDB" id="A0A7R9MDZ6"/>
<dbReference type="OrthoDB" id="47007at2759"/>
<reference evidence="4" key="1">
    <citation type="submission" date="2020-11" db="EMBL/GenBank/DDBJ databases">
        <authorList>
            <person name="Tran Van P."/>
        </authorList>
    </citation>
    <scope>NUCLEOTIDE SEQUENCE</scope>
</reference>
<keyword evidence="3" id="KW-0812">Transmembrane</keyword>
<gene>
    <name evidence="4" type="ORF">ONB1V03_LOCUS15039</name>
</gene>
<dbReference type="Gene3D" id="3.40.50.720">
    <property type="entry name" value="NAD(P)-binding Rossmann-like Domain"/>
    <property type="match status" value="1"/>
</dbReference>
<dbReference type="InterPro" id="IPR053011">
    <property type="entry name" value="SDR_family_member_7"/>
</dbReference>
<dbReference type="EMBL" id="OC929768">
    <property type="protein sequence ID" value="CAD7658418.1"/>
    <property type="molecule type" value="Genomic_DNA"/>
</dbReference>
<feature type="transmembrane region" description="Helical" evidence="3">
    <location>
        <begin position="209"/>
        <end position="231"/>
    </location>
</feature>
<dbReference type="GO" id="GO:0016491">
    <property type="term" value="F:oxidoreductase activity"/>
    <property type="evidence" value="ECO:0007669"/>
    <property type="project" value="UniProtKB-KW"/>
</dbReference>
<dbReference type="InterPro" id="IPR002347">
    <property type="entry name" value="SDR_fam"/>
</dbReference>
<evidence type="ECO:0000313" key="4">
    <source>
        <dbReference type="EMBL" id="CAD7658418.1"/>
    </source>
</evidence>
<dbReference type="SUPFAM" id="SSF51735">
    <property type="entry name" value="NAD(P)-binding Rossmann-fold domains"/>
    <property type="match status" value="1"/>
</dbReference>
<dbReference type="PANTHER" id="PTHR44269:SF1">
    <property type="entry name" value="DEHYDROGENASE_REDUCTASE SDR FAMILY MEMBER 7"/>
    <property type="match status" value="1"/>
</dbReference>
<dbReference type="EMBL" id="CAJPVJ010014943">
    <property type="protein sequence ID" value="CAG2175604.1"/>
    <property type="molecule type" value="Genomic_DNA"/>
</dbReference>
<keyword evidence="3" id="KW-0472">Membrane</keyword>
<evidence type="ECO:0000313" key="5">
    <source>
        <dbReference type="Proteomes" id="UP000728032"/>
    </source>
</evidence>
<dbReference type="InterPro" id="IPR020904">
    <property type="entry name" value="Sc_DH/Rdtase_CS"/>
</dbReference>
<protein>
    <submittedName>
        <fullName evidence="4">Uncharacterized protein</fullName>
    </submittedName>
</protein>
<dbReference type="Pfam" id="PF00106">
    <property type="entry name" value="adh_short"/>
    <property type="match status" value="1"/>
</dbReference>
<evidence type="ECO:0000256" key="1">
    <source>
        <dbReference type="ARBA" id="ARBA00023002"/>
    </source>
</evidence>
<organism evidence="4">
    <name type="scientific">Oppiella nova</name>
    <dbReference type="NCBI Taxonomy" id="334625"/>
    <lineage>
        <taxon>Eukaryota</taxon>
        <taxon>Metazoa</taxon>
        <taxon>Ecdysozoa</taxon>
        <taxon>Arthropoda</taxon>
        <taxon>Chelicerata</taxon>
        <taxon>Arachnida</taxon>
        <taxon>Acari</taxon>
        <taxon>Acariformes</taxon>
        <taxon>Sarcoptiformes</taxon>
        <taxon>Oribatida</taxon>
        <taxon>Brachypylina</taxon>
        <taxon>Oppioidea</taxon>
        <taxon>Oppiidae</taxon>
        <taxon>Oppiella</taxon>
    </lineage>
</organism>
<comment type="similarity">
    <text evidence="2">Belongs to the short-chain dehydrogenases/reductases (SDR) family.</text>
</comment>
<name>A0A7R9MDZ6_9ACAR</name>
<feature type="transmembrane region" description="Helical" evidence="3">
    <location>
        <begin position="237"/>
        <end position="264"/>
    </location>
</feature>
<keyword evidence="5" id="KW-1185">Reference proteome</keyword>
<evidence type="ECO:0000256" key="2">
    <source>
        <dbReference type="RuleBase" id="RU000363"/>
    </source>
</evidence>
<dbReference type="PRINTS" id="PR00080">
    <property type="entry name" value="SDRFAMILY"/>
</dbReference>
<evidence type="ECO:0000256" key="3">
    <source>
        <dbReference type="SAM" id="Phobius"/>
    </source>
</evidence>
<keyword evidence="1" id="KW-0560">Oxidoreductase</keyword>